<dbReference type="Pfam" id="PF17389">
    <property type="entry name" value="Bac_rhamnosid6H"/>
    <property type="match status" value="1"/>
</dbReference>
<dbReference type="InterPro" id="IPR008979">
    <property type="entry name" value="Galactose-bd-like_sf"/>
</dbReference>
<protein>
    <recommendedName>
        <fullName evidence="1">Alpha-L-rhamnosidase six-hairpin glycosidase domain-containing protein</fullName>
    </recommendedName>
</protein>
<dbReference type="EMBL" id="QVQW01000026">
    <property type="protein sequence ID" value="RKU44825.1"/>
    <property type="molecule type" value="Genomic_DNA"/>
</dbReference>
<dbReference type="InterPro" id="IPR035396">
    <property type="entry name" value="Bac_rhamnosid6H"/>
</dbReference>
<proteinExistence type="predicted"/>
<dbReference type="Gene3D" id="2.60.120.260">
    <property type="entry name" value="Galactose-binding domain-like"/>
    <property type="match status" value="1"/>
</dbReference>
<reference evidence="2 3" key="1">
    <citation type="submission" date="2018-08" db="EMBL/GenBank/DDBJ databases">
        <title>Draft genome of the lignicolous fungus Coniochaeta pulveracea.</title>
        <authorList>
            <person name="Borstlap C.J."/>
            <person name="De Witt R.N."/>
            <person name="Botha A."/>
            <person name="Volschenk H."/>
        </authorList>
    </citation>
    <scope>NUCLEOTIDE SEQUENCE [LARGE SCALE GENOMIC DNA]</scope>
    <source>
        <strain evidence="2 3">CAB683</strain>
    </source>
</reference>
<accession>A0A420YAB4</accession>
<dbReference type="InterPro" id="IPR008928">
    <property type="entry name" value="6-hairpin_glycosidase_sf"/>
</dbReference>
<dbReference type="Gene3D" id="2.60.420.10">
    <property type="entry name" value="Maltose phosphorylase, domain 3"/>
    <property type="match status" value="1"/>
</dbReference>
<evidence type="ECO:0000313" key="2">
    <source>
        <dbReference type="EMBL" id="RKU44825.1"/>
    </source>
</evidence>
<dbReference type="GO" id="GO:0003824">
    <property type="term" value="F:catalytic activity"/>
    <property type="evidence" value="ECO:0007669"/>
    <property type="project" value="UniProtKB-ARBA"/>
</dbReference>
<evidence type="ECO:0000313" key="3">
    <source>
        <dbReference type="Proteomes" id="UP000275385"/>
    </source>
</evidence>
<evidence type="ECO:0000259" key="1">
    <source>
        <dbReference type="Pfam" id="PF17389"/>
    </source>
</evidence>
<keyword evidence="3" id="KW-1185">Reference proteome</keyword>
<dbReference type="PANTHER" id="PTHR34987">
    <property type="entry name" value="C, PUTATIVE (AFU_ORTHOLOGUE AFUA_3G02880)-RELATED"/>
    <property type="match status" value="1"/>
</dbReference>
<dbReference type="STRING" id="177199.A0A420YAB4"/>
<gene>
    <name evidence="2" type="ORF">DL546_002647</name>
</gene>
<dbReference type="OrthoDB" id="6503935at2759"/>
<dbReference type="AlphaFoldDB" id="A0A420YAB4"/>
<dbReference type="SUPFAM" id="SSF49785">
    <property type="entry name" value="Galactose-binding domain-like"/>
    <property type="match status" value="1"/>
</dbReference>
<dbReference type="PANTHER" id="PTHR34987:SF2">
    <property type="entry name" value="B, PUTATIVE (AFU_ORTHOLOGUE AFUA_7G05040)-RELATED"/>
    <property type="match status" value="1"/>
</dbReference>
<comment type="caution">
    <text evidence="2">The sequence shown here is derived from an EMBL/GenBank/DDBJ whole genome shotgun (WGS) entry which is preliminary data.</text>
</comment>
<dbReference type="Proteomes" id="UP000275385">
    <property type="component" value="Unassembled WGS sequence"/>
</dbReference>
<dbReference type="Gene3D" id="1.50.10.10">
    <property type="match status" value="1"/>
</dbReference>
<feature type="domain" description="Alpha-L-rhamnosidase six-hairpin glycosidase" evidence="1">
    <location>
        <begin position="381"/>
        <end position="629"/>
    </location>
</feature>
<dbReference type="SUPFAM" id="SSF48208">
    <property type="entry name" value="Six-hairpin glycosidases"/>
    <property type="match status" value="1"/>
</dbReference>
<organism evidence="2 3">
    <name type="scientific">Coniochaeta pulveracea</name>
    <dbReference type="NCBI Taxonomy" id="177199"/>
    <lineage>
        <taxon>Eukaryota</taxon>
        <taxon>Fungi</taxon>
        <taxon>Dikarya</taxon>
        <taxon>Ascomycota</taxon>
        <taxon>Pezizomycotina</taxon>
        <taxon>Sordariomycetes</taxon>
        <taxon>Sordariomycetidae</taxon>
        <taxon>Coniochaetales</taxon>
        <taxon>Coniochaetaceae</taxon>
        <taxon>Coniochaeta</taxon>
    </lineage>
</organism>
<sequence length="799" mass="89944">MVSAKEQGTINQLNASWVWVPDWIDSSKINTAGRIVRFRREFSLPSPPTRALLHFSADTRYKLYVNGVRVAVGPARSSLLIWYYDTLDIAPYLRSGNNEIRFEVLRYFAASRGAMPFERTTHPGLTVVGEVESEGGSQPVDLTFRTGWQAQVDDSILFPTGLIDDGFLHISERIAHHSPHAWVTPVAYGMKTLNGDLLPWRLRPRAIPMPEESPVAVSTVRACRSTATINDWTACLKGSRPLSLAAGSSHTLEVQADVHSTAFLRWTFRSTDQQTHIKLKATYSEGYEHEPRNYPFFRTKSDRLDAEHGHLIGPYDEVVLEVPSGQTVVYEPFWFRTFRIIRLEVTVGPQPAELVSFDAVQVNYPLGVKATWNEPGDAHSKKIWDVSIRTMRNCMFDGYSDCPFYEQLQYSGDSRSVGLFHYLLSGDDRLMRQAITNFASSVTPEGLTQSRFPSHVPQLIAGFPLYWILQVCDHHLYFGDTPYARSFLPRIDGVLDFFESHIDDLGLVSGMPEDVWQYVDWVTTWGATDEHLDKGVPTSGRKSNRHTYFSMLYAFVLKQAARLVRDVGRPGYASEYEARAESVVQAIKTHCYDGKFFTDSTADIADSLAYSQHCQVFAVLCGAVEPSDRARLLTEAFAQPHFSKCSYVMKFYALRAFALAGDEAYEAFWGTVWDPWRAMLANNLSTWEEDDVRQRSDCHAWGSVPIYEYCVELAGVHIIAPGSSRLLFKPRVRLSEKVEAKIAVGKDNLAAVFWTTGAGGEKTIVLRLEKAVEVTSQLPGGEPVEHGKVDHLVLKYVPS</sequence>
<dbReference type="GO" id="GO:0005975">
    <property type="term" value="P:carbohydrate metabolic process"/>
    <property type="evidence" value="ECO:0007669"/>
    <property type="project" value="InterPro"/>
</dbReference>
<name>A0A420YAB4_9PEZI</name>
<dbReference type="InterPro" id="IPR012341">
    <property type="entry name" value="6hp_glycosidase-like_sf"/>
</dbReference>